<name>A0ABS8CPX0_9RHOB</name>
<organism evidence="1 2">
    <name type="scientific">Pseudogemmobacter faecipullorum</name>
    <dbReference type="NCBI Taxonomy" id="2755041"/>
    <lineage>
        <taxon>Bacteria</taxon>
        <taxon>Pseudomonadati</taxon>
        <taxon>Pseudomonadota</taxon>
        <taxon>Alphaproteobacteria</taxon>
        <taxon>Rhodobacterales</taxon>
        <taxon>Paracoccaceae</taxon>
        <taxon>Pseudogemmobacter</taxon>
    </lineage>
</organism>
<gene>
    <name evidence="1" type="ORF">H0485_15785</name>
</gene>
<reference evidence="1 2" key="1">
    <citation type="submission" date="2020-07" db="EMBL/GenBank/DDBJ databases">
        <title>Pseudogemmobacter sp. nov., isolated from poultry manure in Taiwan.</title>
        <authorList>
            <person name="Lin S.-Y."/>
            <person name="Tang Y.-S."/>
            <person name="Young C.-C."/>
        </authorList>
    </citation>
    <scope>NUCLEOTIDE SEQUENCE [LARGE SCALE GENOMIC DNA]</scope>
    <source>
        <strain evidence="1 2">CC-YST710</strain>
    </source>
</reference>
<evidence type="ECO:0000313" key="2">
    <source>
        <dbReference type="Proteomes" id="UP001198571"/>
    </source>
</evidence>
<sequence length="113" mass="12256">MAPRKPQDLTPEQLFLQPLAQLALQDPEIEGLVFWGEAAGWPEDPAEALESEEIAFWAEGLLPEGFSIEWRILAAEDGKTPGHIRLYAWEAGAAPPAETAGPVLAAARWPVTA</sequence>
<dbReference type="Proteomes" id="UP001198571">
    <property type="component" value="Unassembled WGS sequence"/>
</dbReference>
<proteinExistence type="predicted"/>
<evidence type="ECO:0000313" key="1">
    <source>
        <dbReference type="EMBL" id="MCB5411452.1"/>
    </source>
</evidence>
<keyword evidence="2" id="KW-1185">Reference proteome</keyword>
<protein>
    <submittedName>
        <fullName evidence="1">Uncharacterized protein</fullName>
    </submittedName>
</protein>
<comment type="caution">
    <text evidence="1">The sequence shown here is derived from an EMBL/GenBank/DDBJ whole genome shotgun (WGS) entry which is preliminary data.</text>
</comment>
<accession>A0ABS8CPX0</accession>
<dbReference type="EMBL" id="JACDXX010000016">
    <property type="protein sequence ID" value="MCB5411452.1"/>
    <property type="molecule type" value="Genomic_DNA"/>
</dbReference>
<dbReference type="RefSeq" id="WP_226936919.1">
    <property type="nucleotide sequence ID" value="NZ_JACDXX010000016.1"/>
</dbReference>